<feature type="region of interest" description="Disordered" evidence="1">
    <location>
        <begin position="1"/>
        <end position="78"/>
    </location>
</feature>
<reference evidence="2 3" key="1">
    <citation type="submission" date="2019-12" db="EMBL/GenBank/DDBJ databases">
        <authorList>
            <person name="Li J."/>
            <person name="Shi Y."/>
            <person name="Xu G."/>
            <person name="Xiao D."/>
            <person name="Ran X."/>
        </authorList>
    </citation>
    <scope>NUCLEOTIDE SEQUENCE [LARGE SCALE GENOMIC DNA]</scope>
    <source>
        <strain evidence="2 3">JCM 15915</strain>
    </source>
</reference>
<gene>
    <name evidence="2" type="ORF">GMA10_08905</name>
</gene>
<evidence type="ECO:0000313" key="3">
    <source>
        <dbReference type="Proteomes" id="UP000462152"/>
    </source>
</evidence>
<keyword evidence="3" id="KW-1185">Reference proteome</keyword>
<evidence type="ECO:0000313" key="2">
    <source>
        <dbReference type="EMBL" id="MUN55324.1"/>
    </source>
</evidence>
<dbReference type="RefSeq" id="WP_129315897.1">
    <property type="nucleotide sequence ID" value="NZ_NOIQ01000014.1"/>
</dbReference>
<feature type="compositionally biased region" description="Acidic residues" evidence="1">
    <location>
        <begin position="54"/>
        <end position="64"/>
    </location>
</feature>
<evidence type="ECO:0000256" key="1">
    <source>
        <dbReference type="SAM" id="MobiDB-lite"/>
    </source>
</evidence>
<organism evidence="2 3">
    <name type="scientific">Rothia koreensis</name>
    <dbReference type="NCBI Taxonomy" id="592378"/>
    <lineage>
        <taxon>Bacteria</taxon>
        <taxon>Bacillati</taxon>
        <taxon>Actinomycetota</taxon>
        <taxon>Actinomycetes</taxon>
        <taxon>Micrococcales</taxon>
        <taxon>Micrococcaceae</taxon>
        <taxon>Rothia</taxon>
    </lineage>
</organism>
<proteinExistence type="predicted"/>
<dbReference type="AlphaFoldDB" id="A0A7K1LJE9"/>
<feature type="compositionally biased region" description="Polar residues" evidence="1">
    <location>
        <begin position="1"/>
        <end position="17"/>
    </location>
</feature>
<dbReference type="Proteomes" id="UP000462152">
    <property type="component" value="Unassembled WGS sequence"/>
</dbReference>
<feature type="compositionally biased region" description="Acidic residues" evidence="1">
    <location>
        <begin position="32"/>
        <end position="43"/>
    </location>
</feature>
<feature type="compositionally biased region" description="Polar residues" evidence="1">
    <location>
        <begin position="159"/>
        <end position="172"/>
    </location>
</feature>
<accession>A0A7K1LJE9</accession>
<feature type="region of interest" description="Disordered" evidence="1">
    <location>
        <begin position="157"/>
        <end position="181"/>
    </location>
</feature>
<dbReference type="OrthoDB" id="3544256at2"/>
<sequence length="181" mass="20071">MANTDSNNTEVEQNETARQAEADQAADTSQEPTEDPSTTEDNADTAMEHPGEDTAGDDGPDDEGQASKLRAEATKYRRQLRETQAQLETITNQRETLLRSSVEAQLPEHLPGKLFWKLSDDPKQFMTEDGDVDSEKVAQTATDIVQEFDLKPRGPVVTAQGQHKQVKMQNSLADAFKPRDL</sequence>
<feature type="compositionally biased region" description="Basic and acidic residues" evidence="1">
    <location>
        <begin position="69"/>
        <end position="78"/>
    </location>
</feature>
<name>A0A7K1LJE9_9MICC</name>
<protein>
    <submittedName>
        <fullName evidence="2">Uncharacterized protein</fullName>
    </submittedName>
</protein>
<dbReference type="EMBL" id="WOGT01000005">
    <property type="protein sequence ID" value="MUN55324.1"/>
    <property type="molecule type" value="Genomic_DNA"/>
</dbReference>
<comment type="caution">
    <text evidence="2">The sequence shown here is derived from an EMBL/GenBank/DDBJ whole genome shotgun (WGS) entry which is preliminary data.</text>
</comment>